<comment type="caution">
    <text evidence="1">The sequence shown here is derived from an EMBL/GenBank/DDBJ whole genome shotgun (WGS) entry which is preliminary data.</text>
</comment>
<gene>
    <name evidence="1" type="ORF">C7B77_21790</name>
</gene>
<dbReference type="Proteomes" id="UP000238937">
    <property type="component" value="Unassembled WGS sequence"/>
</dbReference>
<proteinExistence type="predicted"/>
<keyword evidence="2" id="KW-1185">Reference proteome</keyword>
<organism evidence="1 2">
    <name type="scientific">Chamaesiphon polymorphus CCALA 037</name>
    <dbReference type="NCBI Taxonomy" id="2107692"/>
    <lineage>
        <taxon>Bacteria</taxon>
        <taxon>Bacillati</taxon>
        <taxon>Cyanobacteriota</taxon>
        <taxon>Cyanophyceae</taxon>
        <taxon>Gomontiellales</taxon>
        <taxon>Chamaesiphonaceae</taxon>
        <taxon>Chamaesiphon</taxon>
    </lineage>
</organism>
<dbReference type="RefSeq" id="WP_106309805.1">
    <property type="nucleotide sequence ID" value="NZ_PVWO01000364.1"/>
</dbReference>
<protein>
    <submittedName>
        <fullName evidence="1">Uncharacterized protein</fullName>
    </submittedName>
</protein>
<dbReference type="EMBL" id="PVWO01000364">
    <property type="protein sequence ID" value="PSB51274.1"/>
    <property type="molecule type" value="Genomic_DNA"/>
</dbReference>
<dbReference type="AlphaFoldDB" id="A0A2T1G1Z9"/>
<name>A0A2T1G1Z9_9CYAN</name>
<accession>A0A2T1G1Z9</accession>
<reference evidence="1 2" key="1">
    <citation type="submission" date="2018-03" db="EMBL/GenBank/DDBJ databases">
        <title>The ancient ancestry and fast evolution of plastids.</title>
        <authorList>
            <person name="Moore K.R."/>
            <person name="Magnabosco C."/>
            <person name="Momper L."/>
            <person name="Gold D.A."/>
            <person name="Bosak T."/>
            <person name="Fournier G.P."/>
        </authorList>
    </citation>
    <scope>NUCLEOTIDE SEQUENCE [LARGE SCALE GENOMIC DNA]</scope>
    <source>
        <strain evidence="1 2">CCALA 037</strain>
    </source>
</reference>
<evidence type="ECO:0000313" key="2">
    <source>
        <dbReference type="Proteomes" id="UP000238937"/>
    </source>
</evidence>
<evidence type="ECO:0000313" key="1">
    <source>
        <dbReference type="EMBL" id="PSB51274.1"/>
    </source>
</evidence>
<sequence length="103" mass="11753">MPDEAFVLATPDTTWQQTWLVKNTRSSIALDKSQLDKKIVSGFLEVIANGQKAIVFPWLPSWKVVNIALELNLMVYAADADLRHCERLLSQLGFDLQRIQRIL</sequence>